<dbReference type="PROSITE" id="PS50943">
    <property type="entry name" value="HTH_CROC1"/>
    <property type="match status" value="1"/>
</dbReference>
<dbReference type="PANTHER" id="PTHR35191">
    <property type="entry name" value="PROPHAGE SIDE TAIL FIBER PROTEIN HOMOLOG STFQ-RELATED"/>
    <property type="match status" value="1"/>
</dbReference>
<keyword evidence="3" id="KW-1185">Reference proteome</keyword>
<organism evidence="2 3">
    <name type="scientific">Citrobacter freundii</name>
    <dbReference type="NCBI Taxonomy" id="546"/>
    <lineage>
        <taxon>Bacteria</taxon>
        <taxon>Pseudomonadati</taxon>
        <taxon>Pseudomonadota</taxon>
        <taxon>Gammaproteobacteria</taxon>
        <taxon>Enterobacterales</taxon>
        <taxon>Enterobacteriaceae</taxon>
        <taxon>Citrobacter</taxon>
        <taxon>Citrobacter freundii complex</taxon>
    </lineage>
</organism>
<accession>A0ABY7L8R9</accession>
<dbReference type="EMBL" id="CP114569">
    <property type="protein sequence ID" value="WAZ60708.1"/>
    <property type="molecule type" value="Genomic_DNA"/>
</dbReference>
<evidence type="ECO:0000259" key="1">
    <source>
        <dbReference type="PROSITE" id="PS50943"/>
    </source>
</evidence>
<feature type="domain" description="HTH cro/C1-type" evidence="1">
    <location>
        <begin position="219"/>
        <end position="237"/>
    </location>
</feature>
<dbReference type="Proteomes" id="UP001164536">
    <property type="component" value="Plasmid unnamed5"/>
</dbReference>
<dbReference type="InterPro" id="IPR001387">
    <property type="entry name" value="Cro/C1-type_HTH"/>
</dbReference>
<name>A0ABY7L8R9_CITFR</name>
<sequence length="823" mass="88533">MSETVNKVAVLSSAVKHALLADVQYYDFHASSAFNRKMKGIITPGFYGGFEPALAGGLNLKITSLQGPGGHGVASVDVNNHQITVQQIEDVTLAIPVNGVTRVMLEANYQYGVKTSQVDDSSDIHAARIFTANISVPLADNHLEICRVTVPADATELTLDMIDSSHRRNKALGITLSSEIDSDADHIGASSHAVKKAVKAARDETEKQIEELVDNAPASLDTLKKIADAINNDPDFFNTLNAVLALKAPLHDPALTGIATVPTPPLSVSNKQIANTEYVQAAVAALVGSSPESLDTLAELAKALGDDPNFATTMLNKLAGKQPLHEVLTSLSGLNSAANKLAFFNGPNSMALANLTAVGRVLIGQESVAKVLEYLGLVETINRAAGSLQKDQNGADVPQPDWFVRNIGAARAFSSFVSIGGGGNWTTPEFIVWLENQGAFNHPYWMCKGSWSYGDNRTITDTGCGNIQLAGAVVEVMGDRSAMTIRVTTATTGEGALSAQFIYINHGDGYLPGWRRDLKRSGDTMSGELKIPGSNALRIFNAQFGMIFRRSEEYLHLIPTLENQGENGDIGPLRPLSINLRTGDISISHKLSVGDGALIYESLGIGIESALGGNSIALGDDDTGFKQNGDGVLDAYSNSRQVMRIVPGAVQVFGSTGPWIYMREQTCFSSVAPVEKDGASAIVRQEHPDRHFILGGLGNHQFGIYMINKSRTENGIDGQAYLDENGDWVSGRRIIPGSYENFDARYQPQGNYATQEWVLQNFVQNIDLTAPAEVGFRDGWGYPRGTDGAAMYNFNMVGGSSNVGNFIVRYTRKLVNNTWYVIN</sequence>
<evidence type="ECO:0000313" key="2">
    <source>
        <dbReference type="EMBL" id="WAZ60708.1"/>
    </source>
</evidence>
<dbReference type="RefSeq" id="WP_269521587.1">
    <property type="nucleotide sequence ID" value="NZ_CP114569.1"/>
</dbReference>
<proteinExistence type="predicted"/>
<dbReference type="PANTHER" id="PTHR35191:SF1">
    <property type="entry name" value="PROPHAGE SIDE TAIL FIBER PROTEIN HOMOLOG STFQ-RELATED"/>
    <property type="match status" value="1"/>
</dbReference>
<evidence type="ECO:0000313" key="3">
    <source>
        <dbReference type="Proteomes" id="UP001164536"/>
    </source>
</evidence>
<reference evidence="2" key="1">
    <citation type="submission" date="2022-12" db="EMBL/GenBank/DDBJ databases">
        <title>2953647.</title>
        <authorList>
            <person name="Hergert J."/>
            <person name="Casey R."/>
            <person name="Wagner J."/>
            <person name="Young E.L."/>
            <person name="Oakeson K.F."/>
        </authorList>
    </citation>
    <scope>NUCLEOTIDE SEQUENCE</scope>
    <source>
        <strain evidence="2">2953647</strain>
        <plasmid evidence="2">unnamed5</plasmid>
    </source>
</reference>
<protein>
    <recommendedName>
        <fullName evidence="1">HTH cro/C1-type domain-containing protein</fullName>
    </recommendedName>
</protein>
<gene>
    <name evidence="2" type="ORF">O4000_29270</name>
</gene>
<geneLocation type="plasmid" evidence="2 3">
    <name>unnamed5</name>
</geneLocation>
<dbReference type="InterPro" id="IPR051934">
    <property type="entry name" value="Phage_Tail_Fiber_Structural"/>
</dbReference>
<keyword evidence="2" id="KW-0614">Plasmid</keyword>